<protein>
    <submittedName>
        <fullName evidence="2">Uncharacterized protein</fullName>
    </submittedName>
</protein>
<proteinExistence type="predicted"/>
<dbReference type="InterPro" id="IPR040521">
    <property type="entry name" value="KDZ"/>
</dbReference>
<feature type="transmembrane region" description="Helical" evidence="1">
    <location>
        <begin position="51"/>
        <end position="75"/>
    </location>
</feature>
<sequence>ISTCTDFTAMAHANTEFNHGYIATSVSLMLCTRHSFVLLNGVGNLQKSERYCNMSFIFIAALVLFGKCSPIVLFYDIACQWKCRIHKHLASAKFLAHLCIEFPKDNNLCFLIPKYHFWGHTGKNHSQYSFNLVSDVSHTDSKEIECNW</sequence>
<organism evidence="2 3">
    <name type="scientific">Phanerochaete carnosa (strain HHB-10118-sp)</name>
    <name type="common">White-rot fungus</name>
    <name type="synonym">Peniophora carnosa</name>
    <dbReference type="NCBI Taxonomy" id="650164"/>
    <lineage>
        <taxon>Eukaryota</taxon>
        <taxon>Fungi</taxon>
        <taxon>Dikarya</taxon>
        <taxon>Basidiomycota</taxon>
        <taxon>Agaricomycotina</taxon>
        <taxon>Agaricomycetes</taxon>
        <taxon>Polyporales</taxon>
        <taxon>Phanerochaetaceae</taxon>
        <taxon>Phanerochaete</taxon>
    </lineage>
</organism>
<dbReference type="Pfam" id="PF18758">
    <property type="entry name" value="KDZ"/>
    <property type="match status" value="1"/>
</dbReference>
<dbReference type="InParanoid" id="K5W5Y3"/>
<keyword evidence="1" id="KW-0472">Membrane</keyword>
<feature type="non-terminal residue" evidence="2">
    <location>
        <position position="148"/>
    </location>
</feature>
<evidence type="ECO:0000256" key="1">
    <source>
        <dbReference type="SAM" id="Phobius"/>
    </source>
</evidence>
<accession>K5W5Y3</accession>
<keyword evidence="1" id="KW-0812">Transmembrane</keyword>
<name>K5W5Y3_PHACS</name>
<dbReference type="OrthoDB" id="3257768at2759"/>
<reference evidence="2 3" key="1">
    <citation type="journal article" date="2012" name="BMC Genomics">
        <title>Comparative genomics of the white-rot fungi, Phanerochaete carnosa and P. chrysosporium, to elucidate the genetic basis of the distinct wood types they colonize.</title>
        <authorList>
            <person name="Suzuki H."/>
            <person name="MacDonald J."/>
            <person name="Syed K."/>
            <person name="Salamov A."/>
            <person name="Hori C."/>
            <person name="Aerts A."/>
            <person name="Henrissat B."/>
            <person name="Wiebenga A."/>
            <person name="vanKuyk P.A."/>
            <person name="Barry K."/>
            <person name="Lindquist E."/>
            <person name="LaButti K."/>
            <person name="Lapidus A."/>
            <person name="Lucas S."/>
            <person name="Coutinho P."/>
            <person name="Gong Y."/>
            <person name="Samejima M."/>
            <person name="Mahadevan R."/>
            <person name="Abou-Zaid M."/>
            <person name="de Vries R.P."/>
            <person name="Igarashi K."/>
            <person name="Yadav J.S."/>
            <person name="Grigoriev I.V."/>
            <person name="Master E.R."/>
        </authorList>
    </citation>
    <scope>NUCLEOTIDE SEQUENCE [LARGE SCALE GENOMIC DNA]</scope>
    <source>
        <strain evidence="2 3">HHB-10118-sp</strain>
    </source>
</reference>
<evidence type="ECO:0000313" key="2">
    <source>
        <dbReference type="EMBL" id="EKM54359.1"/>
    </source>
</evidence>
<dbReference type="EMBL" id="JH930473">
    <property type="protein sequence ID" value="EKM54359.1"/>
    <property type="molecule type" value="Genomic_DNA"/>
</dbReference>
<dbReference type="STRING" id="650164.K5W5Y3"/>
<keyword evidence="1" id="KW-1133">Transmembrane helix</keyword>
<dbReference type="RefSeq" id="XP_007397057.1">
    <property type="nucleotide sequence ID" value="XM_007396995.1"/>
</dbReference>
<feature type="transmembrane region" description="Helical" evidence="1">
    <location>
        <begin position="20"/>
        <end position="39"/>
    </location>
</feature>
<dbReference type="GeneID" id="18920975"/>
<dbReference type="KEGG" id="pco:PHACADRAFT_97589"/>
<keyword evidence="3" id="KW-1185">Reference proteome</keyword>
<evidence type="ECO:0000313" key="3">
    <source>
        <dbReference type="Proteomes" id="UP000008370"/>
    </source>
</evidence>
<dbReference type="AlphaFoldDB" id="K5W5Y3"/>
<dbReference type="HOGENOM" id="CLU_003703_5_1_1"/>
<dbReference type="Proteomes" id="UP000008370">
    <property type="component" value="Unassembled WGS sequence"/>
</dbReference>
<gene>
    <name evidence="2" type="ORF">PHACADRAFT_97589</name>
</gene>